<keyword evidence="2" id="KW-1185">Reference proteome</keyword>
<sequence length="427" mass="49196">MLFTEDFLYHVWKFRLYDRTELRTTNGELIDVLSPGMQNSHSGPDFQQARIKIGDTVWAGNVEIHVAASDWQKHNHQVDKAYDNVILHVVFRNDATVYRTDGIEIPALELEHRIPAELYSRFHGLVYGRAQFIPCENSIHRVDDLTIRNWITRLQIERLEKRAYGIANALHQNRGDWEETFYQYLAANFGFKINALPFEMMAKSVPQIILAKHKNNPLQIEALLFGQAGFLEDDFEDDYPNKLKAEYQFLRAKYTLQPGDKYAWKFMRLRPLNFPTIRLAQFAALVIRSNHLFSKILDVTDVNALRDLFADIKVNSYWETHYKFDAEAAPVSKTMGAESVNNLLLNTLALFLFAYGKQTGQEKYADRSMALLEALPAEHNSIVQGFADLGVKSKSAFESQALLELKNNYCNYKRCLNCAIGNKILNL</sequence>
<organism evidence="1 2">
    <name type="scientific">Mucilaginibacter ginkgonis</name>
    <dbReference type="NCBI Taxonomy" id="2682091"/>
    <lineage>
        <taxon>Bacteria</taxon>
        <taxon>Pseudomonadati</taxon>
        <taxon>Bacteroidota</taxon>
        <taxon>Sphingobacteriia</taxon>
        <taxon>Sphingobacteriales</taxon>
        <taxon>Sphingobacteriaceae</taxon>
        <taxon>Mucilaginibacter</taxon>
    </lineage>
</organism>
<dbReference type="InterPro" id="IPR021272">
    <property type="entry name" value="DUF2851"/>
</dbReference>
<dbReference type="EMBL" id="CP066775">
    <property type="protein sequence ID" value="QQL51561.1"/>
    <property type="molecule type" value="Genomic_DNA"/>
</dbReference>
<evidence type="ECO:0000313" key="2">
    <source>
        <dbReference type="Proteomes" id="UP000429232"/>
    </source>
</evidence>
<protein>
    <submittedName>
        <fullName evidence="1">DUF2851 family protein</fullName>
    </submittedName>
</protein>
<dbReference type="AlphaFoldDB" id="A0A6I4HZ89"/>
<accession>A0A6I4HZ89</accession>
<name>A0A6I4HZ89_9SPHI</name>
<gene>
    <name evidence="1" type="ORF">GO620_010760</name>
</gene>
<reference evidence="1 2" key="1">
    <citation type="submission" date="2020-12" db="EMBL/GenBank/DDBJ databases">
        <title>HMF7856_wgs.fasta genome submission.</title>
        <authorList>
            <person name="Kang H."/>
            <person name="Kim H."/>
            <person name="Joh K."/>
        </authorList>
    </citation>
    <scope>NUCLEOTIDE SEQUENCE [LARGE SCALE GENOMIC DNA]</scope>
    <source>
        <strain evidence="1 2">HMF7856</strain>
    </source>
</reference>
<dbReference type="Pfam" id="PF11013">
    <property type="entry name" value="DUF2851"/>
    <property type="match status" value="1"/>
</dbReference>
<evidence type="ECO:0000313" key="1">
    <source>
        <dbReference type="EMBL" id="QQL51561.1"/>
    </source>
</evidence>
<dbReference type="KEGG" id="mgik:GO620_010760"/>
<proteinExistence type="predicted"/>
<dbReference type="Proteomes" id="UP000429232">
    <property type="component" value="Chromosome"/>
</dbReference>